<keyword evidence="6" id="KW-1185">Reference proteome</keyword>
<dbReference type="InterPro" id="IPR050179">
    <property type="entry name" value="Trans_hexapeptide_repeat"/>
</dbReference>
<dbReference type="NCBIfam" id="TIGR03570">
    <property type="entry name" value="NeuD_NnaD"/>
    <property type="match status" value="1"/>
</dbReference>
<gene>
    <name evidence="5" type="ORF">SAMN05421540_11022</name>
</gene>
<dbReference type="EMBL" id="FNQF01000010">
    <property type="protein sequence ID" value="SEA69128.1"/>
    <property type="molecule type" value="Genomic_DNA"/>
</dbReference>
<evidence type="ECO:0000256" key="2">
    <source>
        <dbReference type="PIRSR" id="PIRSR620019-1"/>
    </source>
</evidence>
<evidence type="ECO:0000256" key="1">
    <source>
        <dbReference type="ARBA" id="ARBA00007274"/>
    </source>
</evidence>
<evidence type="ECO:0000259" key="4">
    <source>
        <dbReference type="Pfam" id="PF17836"/>
    </source>
</evidence>
<protein>
    <submittedName>
        <fullName evidence="5">Sugar O-acyltransferase, sialic acid O-acetyltransferase NeuD family</fullName>
    </submittedName>
</protein>
<dbReference type="AlphaFoldDB" id="A0A1H4D995"/>
<evidence type="ECO:0000313" key="6">
    <source>
        <dbReference type="Proteomes" id="UP000198820"/>
    </source>
</evidence>
<reference evidence="5 6" key="1">
    <citation type="submission" date="2016-10" db="EMBL/GenBank/DDBJ databases">
        <authorList>
            <person name="de Groot N.N."/>
        </authorList>
    </citation>
    <scope>NUCLEOTIDE SEQUENCE [LARGE SCALE GENOMIC DNA]</scope>
    <source>
        <strain evidence="5 6">DSM 23581</strain>
    </source>
</reference>
<name>A0A1H4D995_9FLAO</name>
<dbReference type="Gene3D" id="2.160.10.10">
    <property type="entry name" value="Hexapeptide repeat proteins"/>
    <property type="match status" value="2"/>
</dbReference>
<dbReference type="InterPro" id="IPR041561">
    <property type="entry name" value="PglD_N"/>
</dbReference>
<sequence length="209" mass="23020">MKTLAIIGCGELGMQIGHYALTDKHFQKVVYFDDFSSGITSNGKKIIGKIIDIENTYKKNEFDELFIGIGYKHMEKRKEIFEKFHHKIPFANIIHSSAYVDPTVKIGSGTIIYPMCVIDKQVTIEDNVLINNNVVVSHDSSIGAHSFLSPSVAIAGFVSIGNRNIIGINTTIVDTLFTANQIQTGAGTVVIKNLLKSGLYVGNPARFIR</sequence>
<accession>A0A1H4D995</accession>
<dbReference type="InterPro" id="IPR011004">
    <property type="entry name" value="Trimer_LpxA-like_sf"/>
</dbReference>
<dbReference type="SUPFAM" id="SSF51161">
    <property type="entry name" value="Trimeric LpxA-like enzymes"/>
    <property type="match status" value="1"/>
</dbReference>
<dbReference type="Pfam" id="PF17836">
    <property type="entry name" value="PglD_N"/>
    <property type="match status" value="1"/>
</dbReference>
<dbReference type="Gene3D" id="3.40.50.20">
    <property type="match status" value="1"/>
</dbReference>
<feature type="binding site" evidence="3">
    <location>
        <position position="168"/>
    </location>
    <ligand>
        <name>acetyl-CoA</name>
        <dbReference type="ChEBI" id="CHEBI:57288"/>
    </ligand>
</feature>
<proteinExistence type="inferred from homology"/>
<keyword evidence="5" id="KW-0012">Acyltransferase</keyword>
<dbReference type="RefSeq" id="WP_093245258.1">
    <property type="nucleotide sequence ID" value="NZ_FNQF01000010.1"/>
</dbReference>
<comment type="similarity">
    <text evidence="1">Belongs to the transferase hexapeptide repeat family.</text>
</comment>
<keyword evidence="5" id="KW-0808">Transferase</keyword>
<feature type="active site" description="Proton acceptor" evidence="2">
    <location>
        <position position="138"/>
    </location>
</feature>
<dbReference type="PANTHER" id="PTHR43300:SF7">
    <property type="entry name" value="UDP-N-ACETYLBACILLOSAMINE N-ACETYLTRANSFERASE"/>
    <property type="match status" value="1"/>
</dbReference>
<dbReference type="InterPro" id="IPR020019">
    <property type="entry name" value="AcTrfase_PglD-like"/>
</dbReference>
<dbReference type="STRING" id="908615.SAMN05421540_11022"/>
<evidence type="ECO:0000313" key="5">
    <source>
        <dbReference type="EMBL" id="SEA69128.1"/>
    </source>
</evidence>
<feature type="site" description="Increases basicity of active site His" evidence="2">
    <location>
        <position position="139"/>
    </location>
</feature>
<feature type="domain" description="PglD N-terminal" evidence="4">
    <location>
        <begin position="4"/>
        <end position="84"/>
    </location>
</feature>
<feature type="binding site" evidence="3">
    <location>
        <position position="70"/>
    </location>
    <ligand>
        <name>substrate</name>
    </ligand>
</feature>
<dbReference type="Proteomes" id="UP000198820">
    <property type="component" value="Unassembled WGS sequence"/>
</dbReference>
<dbReference type="GO" id="GO:0016746">
    <property type="term" value="F:acyltransferase activity"/>
    <property type="evidence" value="ECO:0007669"/>
    <property type="project" value="UniProtKB-KW"/>
</dbReference>
<organism evidence="5 6">
    <name type="scientific">Psychroflexus halocasei</name>
    <dbReference type="NCBI Taxonomy" id="908615"/>
    <lineage>
        <taxon>Bacteria</taxon>
        <taxon>Pseudomonadati</taxon>
        <taxon>Bacteroidota</taxon>
        <taxon>Flavobacteriia</taxon>
        <taxon>Flavobacteriales</taxon>
        <taxon>Flavobacteriaceae</taxon>
        <taxon>Psychroflexus</taxon>
    </lineage>
</organism>
<evidence type="ECO:0000256" key="3">
    <source>
        <dbReference type="PIRSR" id="PIRSR620019-2"/>
    </source>
</evidence>
<dbReference type="PANTHER" id="PTHR43300">
    <property type="entry name" value="ACETYLTRANSFERASE"/>
    <property type="match status" value="1"/>
</dbReference>